<dbReference type="Proteomes" id="UP001642409">
    <property type="component" value="Unassembled WGS sequence"/>
</dbReference>
<dbReference type="AlphaFoldDB" id="A0AA86V5H1"/>
<accession>A0AA86V5H1</accession>
<reference evidence="1" key="1">
    <citation type="submission" date="2023-06" db="EMBL/GenBank/DDBJ databases">
        <authorList>
            <person name="Kurt Z."/>
        </authorList>
    </citation>
    <scope>NUCLEOTIDE SEQUENCE</scope>
</reference>
<sequence length="709" mass="75669">MVNNQCVCSTSGAIVLNGVCECAINQLNVSNTCICPSGATLQSGQCICSVQHQYISNDICVCPQYSNYIVDHCECNVIAGQIMSAGQCVCSTTNAIVSGSACTCGVNGVNSSNTCSCPANSVLVTGNGGICVCSITGQTIQSGACQCPASYTVVNNICKKDYIINSLDSLMICSQTIFVVTFDIISVTNIVSSSTQFSSGYVFNSATIIQNAFIDISNNVYTPIVKPLFQSQTLYQLIKIQIGTQTGTSGPIVSNKNSITINKLNIISKSGCSINASSSIYILVPTSISTIINDLMINLSFSMQTGNISLINTVNGVINISNYQILGKYQSQKSVAMLGLLINTSNLNVNDVNFMVETFNVGNYSSYLMNSVNTSTVIINNIVIKLGNLSNSLISNAITATTTNTYNFGGIINYLRNSSLNIDQLLFDCYQTFNVMFMNNSGIILGNVNQSQNIIQISKICFQQLLLGTTQYNSFGLIGLTDGNISFINAQITFNIYSTYIYLFGIIGYSTAFSTQIKIINTRSIVKTNINSGPLHSYIAALIGETLTQISSIINSTITDCNITSQNCAAGLIGLTYTSTSQVTNNISNITVINCNITSINMQVGGLVGYIKVNLILKVFNTTIKNSNITTTQYAGGFVGISNSTQFQISNSTIQTVKIVCTSSPFGIIVGQQSSATYNVTTSKSISNQINGVAYNCASLTNIWTVGQC</sequence>
<organism evidence="1">
    <name type="scientific">Hexamita inflata</name>
    <dbReference type="NCBI Taxonomy" id="28002"/>
    <lineage>
        <taxon>Eukaryota</taxon>
        <taxon>Metamonada</taxon>
        <taxon>Diplomonadida</taxon>
        <taxon>Hexamitidae</taxon>
        <taxon>Hexamitinae</taxon>
        <taxon>Hexamita</taxon>
    </lineage>
</organism>
<evidence type="ECO:0000313" key="1">
    <source>
        <dbReference type="EMBL" id="CAI9957403.1"/>
    </source>
</evidence>
<keyword evidence="3" id="KW-1185">Reference proteome</keyword>
<dbReference type="EMBL" id="CATOUU010000887">
    <property type="protein sequence ID" value="CAI9957403.1"/>
    <property type="molecule type" value="Genomic_DNA"/>
</dbReference>
<dbReference type="Gene3D" id="2.160.20.110">
    <property type="match status" value="1"/>
</dbReference>
<reference evidence="2 3" key="2">
    <citation type="submission" date="2024-07" db="EMBL/GenBank/DDBJ databases">
        <authorList>
            <person name="Akdeniz Z."/>
        </authorList>
    </citation>
    <scope>NUCLEOTIDE SEQUENCE [LARGE SCALE GENOMIC DNA]</scope>
</reference>
<name>A0AA86V5H1_9EUKA</name>
<protein>
    <submittedName>
        <fullName evidence="1">Uncharacterized protein</fullName>
    </submittedName>
</protein>
<proteinExistence type="predicted"/>
<evidence type="ECO:0000313" key="3">
    <source>
        <dbReference type="Proteomes" id="UP001642409"/>
    </source>
</evidence>
<gene>
    <name evidence="1" type="ORF">HINF_LOCUS45048</name>
    <name evidence="2" type="ORF">HINF_LOCUS66150</name>
</gene>
<evidence type="ECO:0000313" key="2">
    <source>
        <dbReference type="EMBL" id="CAL6092197.1"/>
    </source>
</evidence>
<comment type="caution">
    <text evidence="1">The sequence shown here is derived from an EMBL/GenBank/DDBJ whole genome shotgun (WGS) entry which is preliminary data.</text>
</comment>
<dbReference type="EMBL" id="CAXDID020000442">
    <property type="protein sequence ID" value="CAL6092197.1"/>
    <property type="molecule type" value="Genomic_DNA"/>
</dbReference>